<comment type="similarity">
    <text evidence="2">Belongs to the NrfD family.</text>
</comment>
<evidence type="ECO:0000313" key="8">
    <source>
        <dbReference type="EMBL" id="TDC90885.1"/>
    </source>
</evidence>
<keyword evidence="5 7" id="KW-1133">Transmembrane helix</keyword>
<evidence type="ECO:0000313" key="9">
    <source>
        <dbReference type="Proteomes" id="UP000294744"/>
    </source>
</evidence>
<feature type="transmembrane region" description="Helical" evidence="7">
    <location>
        <begin position="116"/>
        <end position="134"/>
    </location>
</feature>
<evidence type="ECO:0000256" key="4">
    <source>
        <dbReference type="ARBA" id="ARBA00022692"/>
    </source>
</evidence>
<reference evidence="8 9" key="1">
    <citation type="submission" date="2019-03" db="EMBL/GenBank/DDBJ databases">
        <title>Draft genome sequences of novel Actinobacteria.</title>
        <authorList>
            <person name="Sahin N."/>
            <person name="Ay H."/>
            <person name="Saygin H."/>
        </authorList>
    </citation>
    <scope>NUCLEOTIDE SEQUENCE [LARGE SCALE GENOMIC DNA]</scope>
    <source>
        <strain evidence="8 9">16K404</strain>
    </source>
</reference>
<dbReference type="Pfam" id="PF03916">
    <property type="entry name" value="NrfD"/>
    <property type="match status" value="1"/>
</dbReference>
<dbReference type="AlphaFoldDB" id="A0A4V2Y767"/>
<organism evidence="8 9">
    <name type="scientific">Saccharopolyspora aridisoli</name>
    <dbReference type="NCBI Taxonomy" id="2530385"/>
    <lineage>
        <taxon>Bacteria</taxon>
        <taxon>Bacillati</taxon>
        <taxon>Actinomycetota</taxon>
        <taxon>Actinomycetes</taxon>
        <taxon>Pseudonocardiales</taxon>
        <taxon>Pseudonocardiaceae</taxon>
        <taxon>Saccharopolyspora</taxon>
    </lineage>
</organism>
<evidence type="ECO:0000256" key="7">
    <source>
        <dbReference type="SAM" id="Phobius"/>
    </source>
</evidence>
<dbReference type="Gene3D" id="1.20.1630.10">
    <property type="entry name" value="Formate dehydrogenase/DMSO reductase domain"/>
    <property type="match status" value="1"/>
</dbReference>
<keyword evidence="9" id="KW-1185">Reference proteome</keyword>
<dbReference type="GO" id="GO:0005886">
    <property type="term" value="C:plasma membrane"/>
    <property type="evidence" value="ECO:0007669"/>
    <property type="project" value="UniProtKB-SubCell"/>
</dbReference>
<name>A0A4V2Y767_9PSEU</name>
<evidence type="ECO:0000256" key="2">
    <source>
        <dbReference type="ARBA" id="ARBA00008929"/>
    </source>
</evidence>
<evidence type="ECO:0000256" key="5">
    <source>
        <dbReference type="ARBA" id="ARBA00022989"/>
    </source>
</evidence>
<comment type="subcellular location">
    <subcellularLocation>
        <location evidence="1">Cell membrane</location>
        <topology evidence="1">Multi-pass membrane protein</topology>
    </subcellularLocation>
</comment>
<protein>
    <submittedName>
        <fullName evidence="8">Polysulfide reductase</fullName>
    </submittedName>
</protein>
<sequence>MAARGRGRVHRRRAHRRIVPREAAVTSYYGRPVLKEPVWKVPDVPAYLYLGGMAGASSTMALLAELTGRQRLARAGRLAAAVGATTSVGFLVHDLGRPMRFLYMLRVIKPTSPLSVGSWILAPFSGLTGAAAASELTGLLPLPGRAAGVAAGVIAPAMTTYTAVLLSDTAVPGWHEGYRELPFVFAGSAVSSAGAVGMVAGAAESGPARRMAVAGSVLELVASRRMESRLGLAAEAYRTGRAGRVLRTARAATAVGAGLALVAGRSRAAAIAAGGCLTLGAIATRFGVFEAGRETARDPRYVVEPQRERVGGTGPSVRGQVH</sequence>
<evidence type="ECO:0000256" key="6">
    <source>
        <dbReference type="ARBA" id="ARBA00023136"/>
    </source>
</evidence>
<dbReference type="InterPro" id="IPR005614">
    <property type="entry name" value="NrfD-like"/>
</dbReference>
<feature type="transmembrane region" description="Helical" evidence="7">
    <location>
        <begin position="146"/>
        <end position="164"/>
    </location>
</feature>
<keyword evidence="3" id="KW-1003">Cell membrane</keyword>
<keyword evidence="4 7" id="KW-0812">Transmembrane</keyword>
<evidence type="ECO:0000256" key="3">
    <source>
        <dbReference type="ARBA" id="ARBA00022475"/>
    </source>
</evidence>
<comment type="caution">
    <text evidence="8">The sequence shown here is derived from an EMBL/GenBank/DDBJ whole genome shotgun (WGS) entry which is preliminary data.</text>
</comment>
<dbReference type="Proteomes" id="UP000294744">
    <property type="component" value="Unassembled WGS sequence"/>
</dbReference>
<feature type="transmembrane region" description="Helical" evidence="7">
    <location>
        <begin position="184"/>
        <end position="203"/>
    </location>
</feature>
<feature type="transmembrane region" description="Helical" evidence="7">
    <location>
        <begin position="78"/>
        <end position="96"/>
    </location>
</feature>
<dbReference type="EMBL" id="SMKV01000022">
    <property type="protein sequence ID" value="TDC90885.1"/>
    <property type="molecule type" value="Genomic_DNA"/>
</dbReference>
<gene>
    <name evidence="8" type="ORF">E1161_17985</name>
</gene>
<evidence type="ECO:0000256" key="1">
    <source>
        <dbReference type="ARBA" id="ARBA00004651"/>
    </source>
</evidence>
<accession>A0A4V2Y767</accession>
<keyword evidence="6 7" id="KW-0472">Membrane</keyword>
<dbReference type="OrthoDB" id="112837at2"/>
<proteinExistence type="inferred from homology"/>